<dbReference type="InterPro" id="IPR003136">
    <property type="entry name" value="Cytidylate_kin"/>
</dbReference>
<keyword evidence="8" id="KW-0963">Cytoplasm</keyword>
<dbReference type="EC" id="2.7.4.25" evidence="8"/>
<evidence type="ECO:0000256" key="8">
    <source>
        <dbReference type="HAMAP-Rule" id="MF_00238"/>
    </source>
</evidence>
<evidence type="ECO:0000256" key="5">
    <source>
        <dbReference type="ARBA" id="ARBA00022840"/>
    </source>
</evidence>
<evidence type="ECO:0000256" key="1">
    <source>
        <dbReference type="ARBA" id="ARBA00009427"/>
    </source>
</evidence>
<dbReference type="InterPro" id="IPR011994">
    <property type="entry name" value="Cytidylate_kinase_dom"/>
</dbReference>
<keyword evidence="4 8" id="KW-0418">Kinase</keyword>
<dbReference type="GO" id="GO:0036431">
    <property type="term" value="F:dCMP kinase activity"/>
    <property type="evidence" value="ECO:0007669"/>
    <property type="project" value="InterPro"/>
</dbReference>
<dbReference type="GO" id="GO:0005524">
    <property type="term" value="F:ATP binding"/>
    <property type="evidence" value="ECO:0007669"/>
    <property type="project" value="UniProtKB-UniRule"/>
</dbReference>
<comment type="catalytic activity">
    <reaction evidence="7 8">
        <text>CMP + ATP = CDP + ADP</text>
        <dbReference type="Rhea" id="RHEA:11600"/>
        <dbReference type="ChEBI" id="CHEBI:30616"/>
        <dbReference type="ChEBI" id="CHEBI:58069"/>
        <dbReference type="ChEBI" id="CHEBI:60377"/>
        <dbReference type="ChEBI" id="CHEBI:456216"/>
        <dbReference type="EC" id="2.7.4.25"/>
    </reaction>
</comment>
<keyword evidence="5 8" id="KW-0067">ATP-binding</keyword>
<dbReference type="EMBL" id="AP027925">
    <property type="protein sequence ID" value="BED92742.1"/>
    <property type="molecule type" value="Genomic_DNA"/>
</dbReference>
<dbReference type="PANTHER" id="PTHR21299:SF2">
    <property type="entry name" value="CYTIDYLATE KINASE"/>
    <property type="match status" value="1"/>
</dbReference>
<proteinExistence type="inferred from homology"/>
<evidence type="ECO:0000256" key="6">
    <source>
        <dbReference type="ARBA" id="ARBA00047615"/>
    </source>
</evidence>
<evidence type="ECO:0000313" key="10">
    <source>
        <dbReference type="EMBL" id="BED92742.1"/>
    </source>
</evidence>
<dbReference type="CDD" id="cd02020">
    <property type="entry name" value="CMPK"/>
    <property type="match status" value="1"/>
</dbReference>
<dbReference type="Pfam" id="PF02224">
    <property type="entry name" value="Cytidylate_kin"/>
    <property type="match status" value="1"/>
</dbReference>
<comment type="catalytic activity">
    <reaction evidence="6 8">
        <text>dCMP + ATP = dCDP + ADP</text>
        <dbReference type="Rhea" id="RHEA:25094"/>
        <dbReference type="ChEBI" id="CHEBI:30616"/>
        <dbReference type="ChEBI" id="CHEBI:57566"/>
        <dbReference type="ChEBI" id="CHEBI:58593"/>
        <dbReference type="ChEBI" id="CHEBI:456216"/>
        <dbReference type="EC" id="2.7.4.25"/>
    </reaction>
</comment>
<dbReference type="SUPFAM" id="SSF52540">
    <property type="entry name" value="P-loop containing nucleoside triphosphate hydrolases"/>
    <property type="match status" value="1"/>
</dbReference>
<dbReference type="NCBIfam" id="TIGR00017">
    <property type="entry name" value="cmk"/>
    <property type="match status" value="1"/>
</dbReference>
<feature type="domain" description="Cytidylate kinase" evidence="9">
    <location>
        <begin position="4"/>
        <end position="213"/>
    </location>
</feature>
<dbReference type="GO" id="GO:0005829">
    <property type="term" value="C:cytosol"/>
    <property type="evidence" value="ECO:0007669"/>
    <property type="project" value="TreeGrafter"/>
</dbReference>
<keyword evidence="2 8" id="KW-0808">Transferase</keyword>
<feature type="binding site" evidence="8">
    <location>
        <begin position="8"/>
        <end position="16"/>
    </location>
    <ligand>
        <name>ATP</name>
        <dbReference type="ChEBI" id="CHEBI:30616"/>
    </ligand>
</feature>
<reference evidence="10" key="1">
    <citation type="journal article" date="2023" name="ISME J.">
        <title>Emergence of putative energy parasites within Clostridia revealed by genome analysis of a novel endosymbiotic clade.</title>
        <authorList>
            <person name="Takahashi K."/>
            <person name="Kuwahara H."/>
            <person name="Horikawa Y."/>
            <person name="Izawa K."/>
            <person name="Kato D."/>
            <person name="Inagaki T."/>
            <person name="Yuki M."/>
            <person name="Ohkuma M."/>
            <person name="Hongoh Y."/>
        </authorList>
    </citation>
    <scope>NUCLEOTIDE SEQUENCE</scope>
    <source>
        <strain evidence="10">RsTa-C01</strain>
    </source>
</reference>
<dbReference type="GO" id="GO:0006220">
    <property type="term" value="P:pyrimidine nucleotide metabolic process"/>
    <property type="evidence" value="ECO:0007669"/>
    <property type="project" value="UniProtKB-UniRule"/>
</dbReference>
<evidence type="ECO:0000259" key="9">
    <source>
        <dbReference type="Pfam" id="PF02224"/>
    </source>
</evidence>
<dbReference type="Gene3D" id="3.40.50.300">
    <property type="entry name" value="P-loop containing nucleotide triphosphate hydrolases"/>
    <property type="match status" value="1"/>
</dbReference>
<keyword evidence="3 8" id="KW-0547">Nucleotide-binding</keyword>
<dbReference type="CDD" id="cd02019">
    <property type="entry name" value="NK"/>
    <property type="match status" value="1"/>
</dbReference>
<name>A0AA48KZC0_9FIRM</name>
<evidence type="ECO:0000256" key="4">
    <source>
        <dbReference type="ARBA" id="ARBA00022777"/>
    </source>
</evidence>
<dbReference type="HAMAP" id="MF_00238">
    <property type="entry name" value="Cytidyl_kinase_type1"/>
    <property type="match status" value="1"/>
</dbReference>
<gene>
    <name evidence="8" type="primary">cmk</name>
    <name evidence="10" type="ORF">RsTaC01_0602</name>
</gene>
<sequence>MISIAIDGPAGAGKSTISKILAEKLNFIYLDTGALYRSIAYYLVSNNLNYENMEILSSNLKHIKIFFKNNNVFLGSENITKKIRENNISSIASKISNFKIIRDFLLGTQRDFAKNNNTIMDGRDIGTVILPFANIKIFLTATVEARAQRRYKEFLDKKNFNINYEEVLKTIKQRDFNDSHRKISPLISAEDAVIIDTTYYDLNQSFNIVFDIVNEKLNL</sequence>
<comment type="similarity">
    <text evidence="1 8">Belongs to the cytidylate kinase family. Type 1 subfamily.</text>
</comment>
<dbReference type="KEGG" id="ptrh:RsTaC01_0602"/>
<dbReference type="AlphaFoldDB" id="A0AA48KZC0"/>
<protein>
    <recommendedName>
        <fullName evidence="8">Cytidylate kinase</fullName>
        <shortName evidence="8">CK</shortName>
        <ecNumber evidence="8">2.7.4.25</ecNumber>
    </recommendedName>
    <alternativeName>
        <fullName evidence="8">Cytidine monophosphate kinase</fullName>
        <shortName evidence="8">CMP kinase</shortName>
    </alternativeName>
</protein>
<dbReference type="Proteomes" id="UP001335720">
    <property type="component" value="Chromosome"/>
</dbReference>
<evidence type="ECO:0000256" key="7">
    <source>
        <dbReference type="ARBA" id="ARBA00048478"/>
    </source>
</evidence>
<dbReference type="GO" id="GO:0015949">
    <property type="term" value="P:nucleobase-containing small molecule interconversion"/>
    <property type="evidence" value="ECO:0007669"/>
    <property type="project" value="TreeGrafter"/>
</dbReference>
<accession>A0AA48KZC0</accession>
<evidence type="ECO:0000256" key="3">
    <source>
        <dbReference type="ARBA" id="ARBA00022741"/>
    </source>
</evidence>
<dbReference type="PANTHER" id="PTHR21299">
    <property type="entry name" value="CYTIDYLATE KINASE/PANTOATE-BETA-ALANINE LIGASE"/>
    <property type="match status" value="1"/>
</dbReference>
<evidence type="ECO:0000256" key="2">
    <source>
        <dbReference type="ARBA" id="ARBA00022679"/>
    </source>
</evidence>
<dbReference type="InterPro" id="IPR027417">
    <property type="entry name" value="P-loop_NTPase"/>
</dbReference>
<organism evidence="10">
    <name type="scientific">Candidatus Paraimprobicoccus trichonymphae</name>
    <dbReference type="NCBI Taxonomy" id="3033793"/>
    <lineage>
        <taxon>Bacteria</taxon>
        <taxon>Bacillati</taxon>
        <taxon>Bacillota</taxon>
        <taxon>Clostridia</taxon>
        <taxon>Candidatus Paraimprobicoccus</taxon>
    </lineage>
</organism>
<comment type="subcellular location">
    <subcellularLocation>
        <location evidence="8">Cytoplasm</location>
    </subcellularLocation>
</comment>